<feature type="domain" description="Glycosyltransferase 2-like" evidence="2">
    <location>
        <begin position="8"/>
        <end position="110"/>
    </location>
</feature>
<dbReference type="InterPro" id="IPR029044">
    <property type="entry name" value="Nucleotide-diphossugar_trans"/>
</dbReference>
<gene>
    <name evidence="3" type="ORF">LPC04_03175</name>
</gene>
<dbReference type="Proteomes" id="UP001139353">
    <property type="component" value="Unassembled WGS sequence"/>
</dbReference>
<dbReference type="PANTHER" id="PTHR43630">
    <property type="entry name" value="POLY-BETA-1,6-N-ACETYL-D-GLUCOSAMINE SYNTHASE"/>
    <property type="match status" value="1"/>
</dbReference>
<dbReference type="RefSeq" id="WP_275680729.1">
    <property type="nucleotide sequence ID" value="NZ_JAJLJH010000001.1"/>
</dbReference>
<comment type="similarity">
    <text evidence="1">Belongs to the glycosyltransferase 2 family. WaaE/KdtX subfamily.</text>
</comment>
<dbReference type="Gene3D" id="3.90.550.10">
    <property type="entry name" value="Spore Coat Polysaccharide Biosynthesis Protein SpsA, Chain A"/>
    <property type="match status" value="1"/>
</dbReference>
<dbReference type="CDD" id="cd02511">
    <property type="entry name" value="Beta4Glucosyltransferase"/>
    <property type="match status" value="1"/>
</dbReference>
<protein>
    <submittedName>
        <fullName evidence="3">Glycosyltransferase family 2 protein</fullName>
    </submittedName>
</protein>
<reference evidence="3" key="1">
    <citation type="submission" date="2021-11" db="EMBL/GenBank/DDBJ databases">
        <title>BS-T2-15 a new species belonging to the Comamonadaceae family isolated from the soil of a French oak forest.</title>
        <authorList>
            <person name="Mieszkin S."/>
            <person name="Alain K."/>
        </authorList>
    </citation>
    <scope>NUCLEOTIDE SEQUENCE</scope>
    <source>
        <strain evidence="3">BS-T2-15</strain>
    </source>
</reference>
<evidence type="ECO:0000313" key="3">
    <source>
        <dbReference type="EMBL" id="MCK9684705.1"/>
    </source>
</evidence>
<dbReference type="SUPFAM" id="SSF53448">
    <property type="entry name" value="Nucleotide-diphospho-sugar transferases"/>
    <property type="match status" value="1"/>
</dbReference>
<dbReference type="Gene3D" id="1.25.40.10">
    <property type="entry name" value="Tetratricopeptide repeat domain"/>
    <property type="match status" value="1"/>
</dbReference>
<evidence type="ECO:0000259" key="2">
    <source>
        <dbReference type="Pfam" id="PF00535"/>
    </source>
</evidence>
<evidence type="ECO:0000256" key="1">
    <source>
        <dbReference type="ARBA" id="ARBA00038494"/>
    </source>
</evidence>
<dbReference type="AlphaFoldDB" id="A0A9X1YFV1"/>
<comment type="caution">
    <text evidence="3">The sequence shown here is derived from an EMBL/GenBank/DDBJ whole genome shotgun (WGS) entry which is preliminary data.</text>
</comment>
<organism evidence="3 4">
    <name type="scientific">Scleromatobacter humisilvae</name>
    <dbReference type="NCBI Taxonomy" id="2897159"/>
    <lineage>
        <taxon>Bacteria</taxon>
        <taxon>Pseudomonadati</taxon>
        <taxon>Pseudomonadota</taxon>
        <taxon>Betaproteobacteria</taxon>
        <taxon>Burkholderiales</taxon>
        <taxon>Sphaerotilaceae</taxon>
        <taxon>Scleromatobacter</taxon>
    </lineage>
</organism>
<dbReference type="PANTHER" id="PTHR43630:SF2">
    <property type="entry name" value="GLYCOSYLTRANSFERASE"/>
    <property type="match status" value="1"/>
</dbReference>
<name>A0A9X1YFV1_9BURK</name>
<dbReference type="Pfam" id="PF00535">
    <property type="entry name" value="Glycos_transf_2"/>
    <property type="match status" value="1"/>
</dbReference>
<proteinExistence type="inferred from homology"/>
<evidence type="ECO:0000313" key="4">
    <source>
        <dbReference type="Proteomes" id="UP001139353"/>
    </source>
</evidence>
<sequence length="354" mass="38432">MNPYKVALVMIARNEAARIVRALASVASCVDELVVLDTGSTDATVALARSAGARVGHFEWCDDFAAARNAALKLADADWAIVVDADEWIAEAGVELLALRHTKPDFVGTLRVDSSFDTPIGVSVSPSWLPRVLPRGVGYEGHVHEQPTHQLPVRRLATVLAHDGYLSEALKAKAGRNADLLARALAQAPDDAYLHYQIGKDHDVYERYADACAHFARSRACEESSGATVTLAGTVPGWHHDRLVREMHALKKCRQHSQAVLLAENAMAAWSHSPDFFFALGDLLLDWATEEPARAGELLPMIEAAWLRCLEIGERPDLEGSVAGRGSSLAARNLVVLYEGTGQAIKALKIRQSH</sequence>
<dbReference type="EMBL" id="JAJLJH010000001">
    <property type="protein sequence ID" value="MCK9684705.1"/>
    <property type="molecule type" value="Genomic_DNA"/>
</dbReference>
<keyword evidence="4" id="KW-1185">Reference proteome</keyword>
<dbReference type="InterPro" id="IPR011990">
    <property type="entry name" value="TPR-like_helical_dom_sf"/>
</dbReference>
<accession>A0A9X1YFV1</accession>
<dbReference type="InterPro" id="IPR001173">
    <property type="entry name" value="Glyco_trans_2-like"/>
</dbReference>